<dbReference type="InterPro" id="IPR045179">
    <property type="entry name" value="YgfZ/GcvT"/>
</dbReference>
<keyword evidence="3" id="KW-0496">Mitochondrion</keyword>
<evidence type="ECO:0000256" key="3">
    <source>
        <dbReference type="ARBA" id="ARBA00023128"/>
    </source>
</evidence>
<reference evidence="5 6" key="1">
    <citation type="submission" date="2023-10" db="EMBL/GenBank/DDBJ databases">
        <title>Draft Genome Sequence of Candida saopaulonensis from a very Premature Infant with Sepsis.</title>
        <authorList>
            <person name="Ning Y."/>
            <person name="Dai R."/>
            <person name="Xiao M."/>
            <person name="Xu Y."/>
            <person name="Yan Q."/>
            <person name="Zhang L."/>
        </authorList>
    </citation>
    <scope>NUCLEOTIDE SEQUENCE [LARGE SCALE GENOMIC DNA]</scope>
    <source>
        <strain evidence="5 6">19XY460</strain>
    </source>
</reference>
<name>A0AAX4HAV4_9ASCO</name>
<dbReference type="Proteomes" id="UP001338582">
    <property type="component" value="Chromosome 3"/>
</dbReference>
<keyword evidence="6" id="KW-1185">Reference proteome</keyword>
<dbReference type="AlphaFoldDB" id="A0AAX4HAV4"/>
<accession>A0AAX4HAV4</accession>
<dbReference type="Gene3D" id="3.30.1360.120">
    <property type="entry name" value="Probable tRNA modification gtpase trme, domain 1"/>
    <property type="match status" value="1"/>
</dbReference>
<dbReference type="PANTHER" id="PTHR22602">
    <property type="entry name" value="TRANSFERASE CAF17, MITOCHONDRIAL-RELATED"/>
    <property type="match status" value="1"/>
</dbReference>
<dbReference type="GeneID" id="88174053"/>
<organism evidence="5 6">
    <name type="scientific">Australozyma saopauloensis</name>
    <dbReference type="NCBI Taxonomy" id="291208"/>
    <lineage>
        <taxon>Eukaryota</taxon>
        <taxon>Fungi</taxon>
        <taxon>Dikarya</taxon>
        <taxon>Ascomycota</taxon>
        <taxon>Saccharomycotina</taxon>
        <taxon>Pichiomycetes</taxon>
        <taxon>Metschnikowiaceae</taxon>
        <taxon>Australozyma</taxon>
    </lineage>
</organism>
<dbReference type="NCBIfam" id="TIGR03317">
    <property type="entry name" value="ygfZ_signature"/>
    <property type="match status" value="1"/>
</dbReference>
<gene>
    <name evidence="5" type="ORF">PUMCH_002989</name>
</gene>
<dbReference type="RefSeq" id="XP_062878046.1">
    <property type="nucleotide sequence ID" value="XM_063021976.1"/>
</dbReference>
<dbReference type="Gene3D" id="2.40.30.160">
    <property type="match status" value="1"/>
</dbReference>
<comment type="subcellular location">
    <subcellularLocation>
        <location evidence="1">Mitochondrion matrix</location>
    </subcellularLocation>
</comment>
<evidence type="ECO:0000256" key="4">
    <source>
        <dbReference type="ARBA" id="ARBA00093447"/>
    </source>
</evidence>
<dbReference type="GO" id="GO:0005759">
    <property type="term" value="C:mitochondrial matrix"/>
    <property type="evidence" value="ECO:0007669"/>
    <property type="project" value="UniProtKB-SubCell"/>
</dbReference>
<dbReference type="InterPro" id="IPR027266">
    <property type="entry name" value="TrmE/GcvT-like"/>
</dbReference>
<dbReference type="SUPFAM" id="SSF103025">
    <property type="entry name" value="Folate-binding domain"/>
    <property type="match status" value="1"/>
</dbReference>
<dbReference type="EMBL" id="CP138896">
    <property type="protein sequence ID" value="WPK25664.1"/>
    <property type="molecule type" value="Genomic_DNA"/>
</dbReference>
<protein>
    <recommendedName>
        <fullName evidence="7">Transferase caf17, mitochondrial</fullName>
    </recommendedName>
</protein>
<evidence type="ECO:0000256" key="1">
    <source>
        <dbReference type="ARBA" id="ARBA00004305"/>
    </source>
</evidence>
<comment type="similarity">
    <text evidence="4">Belongs to the GcvT family. CAF17/IBA57 subfamily.</text>
</comment>
<evidence type="ECO:0000313" key="6">
    <source>
        <dbReference type="Proteomes" id="UP001338582"/>
    </source>
</evidence>
<proteinExistence type="inferred from homology"/>
<evidence type="ECO:0000313" key="5">
    <source>
        <dbReference type="EMBL" id="WPK25664.1"/>
    </source>
</evidence>
<evidence type="ECO:0000256" key="2">
    <source>
        <dbReference type="ARBA" id="ARBA00022946"/>
    </source>
</evidence>
<keyword evidence="2" id="KW-0809">Transit peptide</keyword>
<dbReference type="InterPro" id="IPR017703">
    <property type="entry name" value="YgfZ/GCV_T_CS"/>
</dbReference>
<sequence>MTGITSLSSAFLRIRGPDAAKFLNGLMTTRLSPHLTKKKEHTISTTKGGNENLESIDMLKNWGVMYEDVMTPQAGIRVLRAGVFSMFLNSKGRVVTDCFNYPYPFHTTVPKFLEACTTSPDYLIEVDERESSRLLSMLKIHKLSAKVKIEKASGLYSYYYYNDKDIKFAQWLSEMQEKYISAYTPDEALIKANELMKTEQVFSKAAAEDIVAVAIDNRKHLAGLKIVTERKYETPSDLFSAAFSSRFNIKSVAEPDAKHRRFHLGLFETADAPAGTSLLPFETNLDFYSGLSLNKGCYVGQELTIRTYNLGVIRKRIVPATFDEDVSSVLNGVDLSEIQIERESEEVDKKPRRGKLAKLLAVDGNLGFLLTAYEDVLVDNRYLATVDNKKVGLTAKIPSYWPLKNE</sequence>
<dbReference type="GO" id="GO:0016226">
    <property type="term" value="P:iron-sulfur cluster assembly"/>
    <property type="evidence" value="ECO:0007669"/>
    <property type="project" value="TreeGrafter"/>
</dbReference>
<evidence type="ECO:0008006" key="7">
    <source>
        <dbReference type="Google" id="ProtNLM"/>
    </source>
</evidence>
<dbReference type="PANTHER" id="PTHR22602:SF0">
    <property type="entry name" value="TRANSFERASE CAF17, MITOCHONDRIAL-RELATED"/>
    <property type="match status" value="1"/>
</dbReference>
<dbReference type="KEGG" id="asau:88174053"/>